<reference evidence="6 7" key="1">
    <citation type="submission" date="2018-02" db="EMBL/GenBank/DDBJ databases">
        <title>The genomes of Aspergillus section Nigri reveals drivers in fungal speciation.</title>
        <authorList>
            <consortium name="DOE Joint Genome Institute"/>
            <person name="Vesth T.C."/>
            <person name="Nybo J."/>
            <person name="Theobald S."/>
            <person name="Brandl J."/>
            <person name="Frisvad J.C."/>
            <person name="Nielsen K.F."/>
            <person name="Lyhne E.K."/>
            <person name="Kogle M.E."/>
            <person name="Kuo A."/>
            <person name="Riley R."/>
            <person name="Clum A."/>
            <person name="Nolan M."/>
            <person name="Lipzen A."/>
            <person name="Salamov A."/>
            <person name="Henrissat B."/>
            <person name="Wiebenga A."/>
            <person name="De vries R.P."/>
            <person name="Grigoriev I.V."/>
            <person name="Mortensen U.H."/>
            <person name="Andersen M.R."/>
            <person name="Baker S.E."/>
        </authorList>
    </citation>
    <scope>NUCLEOTIDE SEQUENCE [LARGE SCALE GENOMIC DNA]</scope>
    <source>
        <strain evidence="6 7">CBS 114.51</strain>
    </source>
</reference>
<feature type="transmembrane region" description="Helical" evidence="5">
    <location>
        <begin position="34"/>
        <end position="56"/>
    </location>
</feature>
<evidence type="ECO:0000256" key="1">
    <source>
        <dbReference type="ARBA" id="ARBA00004141"/>
    </source>
</evidence>
<feature type="transmembrane region" description="Helical" evidence="5">
    <location>
        <begin position="154"/>
        <end position="175"/>
    </location>
</feature>
<dbReference type="OrthoDB" id="5139341at2759"/>
<keyword evidence="3 5" id="KW-1133">Transmembrane helix</keyword>
<evidence type="ECO:0000256" key="3">
    <source>
        <dbReference type="ARBA" id="ARBA00022989"/>
    </source>
</evidence>
<proteinExistence type="predicted"/>
<keyword evidence="7" id="KW-1185">Reference proteome</keyword>
<organism evidence="6 7">
    <name type="scientific">Aspergillus japonicus CBS 114.51</name>
    <dbReference type="NCBI Taxonomy" id="1448312"/>
    <lineage>
        <taxon>Eukaryota</taxon>
        <taxon>Fungi</taxon>
        <taxon>Dikarya</taxon>
        <taxon>Ascomycota</taxon>
        <taxon>Pezizomycotina</taxon>
        <taxon>Eurotiomycetes</taxon>
        <taxon>Eurotiomycetidae</taxon>
        <taxon>Eurotiales</taxon>
        <taxon>Aspergillaceae</taxon>
        <taxon>Aspergillus</taxon>
        <taxon>Aspergillus subgen. Circumdati</taxon>
    </lineage>
</organism>
<dbReference type="InterPro" id="IPR006603">
    <property type="entry name" value="PQ-loop_rpt"/>
</dbReference>
<feature type="transmembrane region" description="Helical" evidence="5">
    <location>
        <begin position="6"/>
        <end position="22"/>
    </location>
</feature>
<evidence type="ECO:0000256" key="4">
    <source>
        <dbReference type="ARBA" id="ARBA00023136"/>
    </source>
</evidence>
<sequence>MLPNVFRIIGLGLTVYSFLPQLQLTRSKKDTSGLSLFSVVLNTIYATEQFLVGLIYVSLPHGADFFIDNPKSGGDWLNFCQLATVWVLFVLQFGMCLWYPSPGLSRRRKIYASTLYGIFLAISLAPGALLIVLLYQDPEADLTHAIFSGCHLLYVNPAVPWLSLGAFLCQVVTLLRPGPQHQSGISVRGLGAQAVVFLLLAGTWPFRVTSRPFPEDYPLSWPLVYAWFLWVGWPAVDSLIFAVGQGLLFLLVARRRAVVGALEATAEETEPLLASRQ</sequence>
<keyword evidence="2 5" id="KW-0812">Transmembrane</keyword>
<feature type="transmembrane region" description="Helical" evidence="5">
    <location>
        <begin position="187"/>
        <end position="207"/>
    </location>
</feature>
<dbReference type="Pfam" id="PF04193">
    <property type="entry name" value="PQ-loop"/>
    <property type="match status" value="1"/>
</dbReference>
<dbReference type="Proteomes" id="UP000249497">
    <property type="component" value="Unassembled WGS sequence"/>
</dbReference>
<gene>
    <name evidence="6" type="ORF">BO86DRAFT_145997</name>
</gene>
<dbReference type="AlphaFoldDB" id="A0A8T8WWM3"/>
<dbReference type="GO" id="GO:0016020">
    <property type="term" value="C:membrane"/>
    <property type="evidence" value="ECO:0007669"/>
    <property type="project" value="UniProtKB-SubCell"/>
</dbReference>
<dbReference type="EMBL" id="KZ824811">
    <property type="protein sequence ID" value="RAH79699.1"/>
    <property type="molecule type" value="Genomic_DNA"/>
</dbReference>
<feature type="transmembrane region" description="Helical" evidence="5">
    <location>
        <begin position="110"/>
        <end position="134"/>
    </location>
</feature>
<evidence type="ECO:0000256" key="2">
    <source>
        <dbReference type="ARBA" id="ARBA00022692"/>
    </source>
</evidence>
<feature type="transmembrane region" description="Helical" evidence="5">
    <location>
        <begin position="227"/>
        <end position="252"/>
    </location>
</feature>
<accession>A0A8T8WWM3</accession>
<dbReference type="GeneID" id="37169947"/>
<evidence type="ECO:0000313" key="6">
    <source>
        <dbReference type="EMBL" id="RAH79699.1"/>
    </source>
</evidence>
<evidence type="ECO:0000256" key="5">
    <source>
        <dbReference type="SAM" id="Phobius"/>
    </source>
</evidence>
<protein>
    <submittedName>
        <fullName evidence="6">Uncharacterized protein</fullName>
    </submittedName>
</protein>
<comment type="subcellular location">
    <subcellularLocation>
        <location evidence="1">Membrane</location>
        <topology evidence="1">Multi-pass membrane protein</topology>
    </subcellularLocation>
</comment>
<evidence type="ECO:0000313" key="7">
    <source>
        <dbReference type="Proteomes" id="UP000249497"/>
    </source>
</evidence>
<dbReference type="RefSeq" id="XP_025525593.1">
    <property type="nucleotide sequence ID" value="XM_025666255.1"/>
</dbReference>
<keyword evidence="4 5" id="KW-0472">Membrane</keyword>
<name>A0A8T8WWM3_ASPJA</name>
<feature type="transmembrane region" description="Helical" evidence="5">
    <location>
        <begin position="76"/>
        <end position="98"/>
    </location>
</feature>